<evidence type="ECO:0000313" key="2">
    <source>
        <dbReference type="Proteomes" id="UP001195483"/>
    </source>
</evidence>
<reference evidence="1" key="2">
    <citation type="journal article" date="2021" name="Genome Biol. Evol.">
        <title>Developing a high-quality reference genome for a parasitic bivalve with doubly uniparental inheritance (Bivalvia: Unionida).</title>
        <authorList>
            <person name="Smith C.H."/>
        </authorList>
    </citation>
    <scope>NUCLEOTIDE SEQUENCE</scope>
    <source>
        <strain evidence="1">CHS0354</strain>
        <tissue evidence="1">Mantle</tissue>
    </source>
</reference>
<dbReference type="AlphaFoldDB" id="A0AAE0SI99"/>
<organism evidence="1 2">
    <name type="scientific">Potamilus streckersoni</name>
    <dbReference type="NCBI Taxonomy" id="2493646"/>
    <lineage>
        <taxon>Eukaryota</taxon>
        <taxon>Metazoa</taxon>
        <taxon>Spiralia</taxon>
        <taxon>Lophotrochozoa</taxon>
        <taxon>Mollusca</taxon>
        <taxon>Bivalvia</taxon>
        <taxon>Autobranchia</taxon>
        <taxon>Heteroconchia</taxon>
        <taxon>Palaeoheterodonta</taxon>
        <taxon>Unionida</taxon>
        <taxon>Unionoidea</taxon>
        <taxon>Unionidae</taxon>
        <taxon>Ambleminae</taxon>
        <taxon>Lampsilini</taxon>
        <taxon>Potamilus</taxon>
    </lineage>
</organism>
<name>A0AAE0SI99_9BIVA</name>
<gene>
    <name evidence="1" type="ORF">CHS0354_008272</name>
</gene>
<feature type="non-terminal residue" evidence="1">
    <location>
        <position position="1"/>
    </location>
</feature>
<sequence>MHFVQFEQNGERFLGVELRYGGDIVNLNQANSSIPRDMRSFIEGGHQMLLAAKREETLLKLKLMT</sequence>
<accession>A0AAE0SI99</accession>
<comment type="caution">
    <text evidence="1">The sequence shown here is derived from an EMBL/GenBank/DDBJ whole genome shotgun (WGS) entry which is preliminary data.</text>
</comment>
<reference evidence="1" key="3">
    <citation type="submission" date="2023-05" db="EMBL/GenBank/DDBJ databases">
        <authorList>
            <person name="Smith C.H."/>
        </authorList>
    </citation>
    <scope>NUCLEOTIDE SEQUENCE</scope>
    <source>
        <strain evidence="1">CHS0354</strain>
        <tissue evidence="1">Mantle</tissue>
    </source>
</reference>
<protein>
    <submittedName>
        <fullName evidence="1">Uncharacterized protein</fullName>
    </submittedName>
</protein>
<dbReference type="EMBL" id="JAEAOA010000551">
    <property type="protein sequence ID" value="KAK3592464.1"/>
    <property type="molecule type" value="Genomic_DNA"/>
</dbReference>
<evidence type="ECO:0000313" key="1">
    <source>
        <dbReference type="EMBL" id="KAK3592464.1"/>
    </source>
</evidence>
<proteinExistence type="predicted"/>
<dbReference type="Proteomes" id="UP001195483">
    <property type="component" value="Unassembled WGS sequence"/>
</dbReference>
<keyword evidence="2" id="KW-1185">Reference proteome</keyword>
<reference evidence="1" key="1">
    <citation type="journal article" date="2021" name="Genome Biol. Evol.">
        <title>A High-Quality Reference Genome for a Parasitic Bivalve with Doubly Uniparental Inheritance (Bivalvia: Unionida).</title>
        <authorList>
            <person name="Smith C.H."/>
        </authorList>
    </citation>
    <scope>NUCLEOTIDE SEQUENCE</scope>
    <source>
        <strain evidence="1">CHS0354</strain>
    </source>
</reference>